<reference evidence="13 14" key="1">
    <citation type="submission" date="2016-07" db="EMBL/GenBank/DDBJ databases">
        <title>Whole-genome of two Shewanella species isolated from a digestive organ of sea cucumber Apostichopus japonicus Selenka 1867.</title>
        <authorList>
            <person name="Hong H.-H."/>
            <person name="Choi H."/>
            <person name="Cheon S."/>
            <person name="Oh J.-S."/>
            <person name="Lee H.-G."/>
            <person name="Park C."/>
        </authorList>
    </citation>
    <scope>NUCLEOTIDE SEQUENCE [LARGE SCALE GENOMIC DNA]</scope>
    <source>
        <strain evidence="13 14">CSB03KR</strain>
    </source>
</reference>
<evidence type="ECO:0000256" key="4">
    <source>
        <dbReference type="ARBA" id="ARBA00011233"/>
    </source>
</evidence>
<name>A0A1E5IXF5_SHECO</name>
<sequence length="223" mass="24137">MFTGIIESVGKLRKIERRGDDIRLTVASGKLDLSDVKLGDSIATNGVCLTVVDRLADGYVADISAETVALTGFAHYQVGRAVNLEKAVTPTTRLGGHMVSGHVDGVASVDDRQLRGKAIEFWLTAPKGLARYIAHKGSITIDGVSLTVNEVNDDRFRLTIVPHTAGETTLIDLKAGDSVNIEVDLIARHLERLMFYAGKETEETVSQTSEVTMDLLARSGFLR</sequence>
<organism evidence="13 14">
    <name type="scientific">Shewanella colwelliana</name>
    <name type="common">Alteromonas colwelliana</name>
    <dbReference type="NCBI Taxonomy" id="23"/>
    <lineage>
        <taxon>Bacteria</taxon>
        <taxon>Pseudomonadati</taxon>
        <taxon>Pseudomonadota</taxon>
        <taxon>Gammaproteobacteria</taxon>
        <taxon>Alteromonadales</taxon>
        <taxon>Shewanellaceae</taxon>
        <taxon>Shewanella</taxon>
    </lineage>
</organism>
<evidence type="ECO:0000313" key="14">
    <source>
        <dbReference type="Proteomes" id="UP000095230"/>
    </source>
</evidence>
<evidence type="ECO:0000256" key="6">
    <source>
        <dbReference type="ARBA" id="ARBA00013950"/>
    </source>
</evidence>
<dbReference type="NCBIfam" id="NF009566">
    <property type="entry name" value="PRK13020.1"/>
    <property type="match status" value="1"/>
</dbReference>
<dbReference type="PROSITE" id="PS51177">
    <property type="entry name" value="LUMAZINE_BIND"/>
    <property type="match status" value="2"/>
</dbReference>
<evidence type="ECO:0000256" key="8">
    <source>
        <dbReference type="ARBA" id="ARBA00022679"/>
    </source>
</evidence>
<dbReference type="EC" id="2.5.1.9" evidence="5 10"/>
<dbReference type="InterPro" id="IPR001783">
    <property type="entry name" value="Lumazine-bd"/>
</dbReference>
<feature type="domain" description="Lumazine-binding" evidence="12">
    <location>
        <begin position="98"/>
        <end position="194"/>
    </location>
</feature>
<evidence type="ECO:0000313" key="13">
    <source>
        <dbReference type="EMBL" id="OEG75235.1"/>
    </source>
</evidence>
<dbReference type="FunFam" id="2.40.30.20:FF:000003">
    <property type="entry name" value="Riboflavin synthase, alpha subunit"/>
    <property type="match status" value="1"/>
</dbReference>
<dbReference type="AlphaFoldDB" id="A0A1E5IXF5"/>
<dbReference type="PIRSF" id="PIRSF000498">
    <property type="entry name" value="Riboflavin_syn_A"/>
    <property type="match status" value="1"/>
</dbReference>
<dbReference type="Pfam" id="PF00677">
    <property type="entry name" value="Lum_binding"/>
    <property type="match status" value="2"/>
</dbReference>
<dbReference type="EMBL" id="MCBT01000011">
    <property type="protein sequence ID" value="OEG75235.1"/>
    <property type="molecule type" value="Genomic_DNA"/>
</dbReference>
<comment type="catalytic activity">
    <reaction evidence="1">
        <text>2 6,7-dimethyl-8-(1-D-ribityl)lumazine + H(+) = 5-amino-6-(D-ribitylamino)uracil + riboflavin</text>
        <dbReference type="Rhea" id="RHEA:20772"/>
        <dbReference type="ChEBI" id="CHEBI:15378"/>
        <dbReference type="ChEBI" id="CHEBI:15934"/>
        <dbReference type="ChEBI" id="CHEBI:57986"/>
        <dbReference type="ChEBI" id="CHEBI:58201"/>
        <dbReference type="EC" id="2.5.1.9"/>
    </reaction>
</comment>
<comment type="subunit">
    <text evidence="4">Homotrimer.</text>
</comment>
<dbReference type="InterPro" id="IPR023366">
    <property type="entry name" value="ATP_synth_asu-like_sf"/>
</dbReference>
<dbReference type="PANTHER" id="PTHR21098">
    <property type="entry name" value="RIBOFLAVIN SYNTHASE ALPHA CHAIN"/>
    <property type="match status" value="1"/>
</dbReference>
<comment type="caution">
    <text evidence="13">The sequence shown here is derived from an EMBL/GenBank/DDBJ whole genome shotgun (WGS) entry which is preliminary data.</text>
</comment>
<dbReference type="GO" id="GO:0004746">
    <property type="term" value="F:riboflavin synthase activity"/>
    <property type="evidence" value="ECO:0007669"/>
    <property type="project" value="UniProtKB-UniRule"/>
</dbReference>
<keyword evidence="9" id="KW-0677">Repeat</keyword>
<proteinExistence type="predicted"/>
<gene>
    <name evidence="13" type="ORF">BEL05_03020</name>
</gene>
<evidence type="ECO:0000256" key="10">
    <source>
        <dbReference type="NCBIfam" id="TIGR00187"/>
    </source>
</evidence>
<dbReference type="NCBIfam" id="NF006767">
    <property type="entry name" value="PRK09289.1"/>
    <property type="match status" value="1"/>
</dbReference>
<evidence type="ECO:0000256" key="7">
    <source>
        <dbReference type="ARBA" id="ARBA00022619"/>
    </source>
</evidence>
<dbReference type="PANTHER" id="PTHR21098:SF12">
    <property type="entry name" value="RIBOFLAVIN SYNTHASE"/>
    <property type="match status" value="1"/>
</dbReference>
<dbReference type="Proteomes" id="UP000095230">
    <property type="component" value="Unassembled WGS sequence"/>
</dbReference>
<evidence type="ECO:0000256" key="1">
    <source>
        <dbReference type="ARBA" id="ARBA00000968"/>
    </source>
</evidence>
<comment type="function">
    <text evidence="2">Catalyzes the dismutation of two molecules of 6,7-dimethyl-8-ribityllumazine, resulting in the formation of riboflavin and 5-amino-6-(D-ribitylamino)uracil.</text>
</comment>
<dbReference type="CDD" id="cd00402">
    <property type="entry name" value="Riboflavin_synthase_like"/>
    <property type="match status" value="1"/>
</dbReference>
<dbReference type="OrthoDB" id="9788537at2"/>
<feature type="domain" description="Lumazine-binding" evidence="12">
    <location>
        <begin position="1"/>
        <end position="97"/>
    </location>
</feature>
<dbReference type="STRING" id="23.BEL05_03020"/>
<dbReference type="GO" id="GO:0009231">
    <property type="term" value="P:riboflavin biosynthetic process"/>
    <property type="evidence" value="ECO:0007669"/>
    <property type="project" value="UniProtKB-KW"/>
</dbReference>
<evidence type="ECO:0000256" key="11">
    <source>
        <dbReference type="PROSITE-ProRule" id="PRU00524"/>
    </source>
</evidence>
<dbReference type="InterPro" id="IPR017938">
    <property type="entry name" value="Riboflavin_synthase-like_b-brl"/>
</dbReference>
<keyword evidence="7" id="KW-0686">Riboflavin biosynthesis</keyword>
<accession>A0A1E5IXF5</accession>
<dbReference type="NCBIfam" id="TIGR00187">
    <property type="entry name" value="ribE"/>
    <property type="match status" value="1"/>
</dbReference>
<comment type="pathway">
    <text evidence="3">Cofactor biosynthesis; riboflavin biosynthesis; riboflavin from 2-hydroxy-3-oxobutyl phosphate and 5-amino-6-(D-ribitylamino)uracil: step 2/2.</text>
</comment>
<evidence type="ECO:0000259" key="12">
    <source>
        <dbReference type="PROSITE" id="PS51177"/>
    </source>
</evidence>
<evidence type="ECO:0000256" key="5">
    <source>
        <dbReference type="ARBA" id="ARBA00012827"/>
    </source>
</evidence>
<feature type="repeat" description="Lumazine-binding" evidence="11">
    <location>
        <begin position="98"/>
        <end position="194"/>
    </location>
</feature>
<dbReference type="SUPFAM" id="SSF63380">
    <property type="entry name" value="Riboflavin synthase domain-like"/>
    <property type="match status" value="2"/>
</dbReference>
<dbReference type="RefSeq" id="WP_069670419.1">
    <property type="nucleotide sequence ID" value="NZ_MCBT01000011.1"/>
</dbReference>
<keyword evidence="8" id="KW-0808">Transferase</keyword>
<dbReference type="FunFam" id="2.40.30.20:FF:000004">
    <property type="entry name" value="Riboflavin synthase, alpha subunit"/>
    <property type="match status" value="1"/>
</dbReference>
<dbReference type="InterPro" id="IPR026017">
    <property type="entry name" value="Lumazine-bd_dom"/>
</dbReference>
<protein>
    <recommendedName>
        <fullName evidence="6 10">Riboflavin synthase</fullName>
        <ecNumber evidence="5 10">2.5.1.9</ecNumber>
    </recommendedName>
</protein>
<feature type="repeat" description="Lumazine-binding" evidence="11">
    <location>
        <begin position="1"/>
        <end position="97"/>
    </location>
</feature>
<evidence type="ECO:0000256" key="9">
    <source>
        <dbReference type="ARBA" id="ARBA00022737"/>
    </source>
</evidence>
<evidence type="ECO:0000256" key="2">
    <source>
        <dbReference type="ARBA" id="ARBA00002803"/>
    </source>
</evidence>
<evidence type="ECO:0000256" key="3">
    <source>
        <dbReference type="ARBA" id="ARBA00004887"/>
    </source>
</evidence>
<dbReference type="Gene3D" id="2.40.30.20">
    <property type="match status" value="2"/>
</dbReference>